<accession>E4X5Z5</accession>
<feature type="region of interest" description="Disordered" evidence="1">
    <location>
        <begin position="1"/>
        <end position="23"/>
    </location>
</feature>
<name>E4X5Z5_OIKDI</name>
<dbReference type="EMBL" id="FN653026">
    <property type="protein sequence ID" value="CBY07486.1"/>
    <property type="molecule type" value="Genomic_DNA"/>
</dbReference>
<organism evidence="2 3">
    <name type="scientific">Oikopleura dioica</name>
    <name type="common">Tunicate</name>
    <dbReference type="NCBI Taxonomy" id="34765"/>
    <lineage>
        <taxon>Eukaryota</taxon>
        <taxon>Metazoa</taxon>
        <taxon>Chordata</taxon>
        <taxon>Tunicata</taxon>
        <taxon>Appendicularia</taxon>
        <taxon>Copelata</taxon>
        <taxon>Oikopleuridae</taxon>
        <taxon>Oikopleura</taxon>
    </lineage>
</organism>
<dbReference type="AlphaFoldDB" id="E4X5Z5"/>
<evidence type="ECO:0000256" key="1">
    <source>
        <dbReference type="SAM" id="MobiDB-lite"/>
    </source>
</evidence>
<proteinExistence type="predicted"/>
<evidence type="ECO:0000313" key="2">
    <source>
        <dbReference type="EMBL" id="CBY07486.1"/>
    </source>
</evidence>
<sequence length="51" mass="6189">MTRSLALEFSDTTARPGRRREWTTRRSTITKLPQLWNFLQTRKKLIQRVSR</sequence>
<dbReference type="Proteomes" id="UP000001307">
    <property type="component" value="Unassembled WGS sequence"/>
</dbReference>
<reference evidence="2 3" key="1">
    <citation type="journal article" date="2010" name="Science">
        <title>Plasticity of animal genome architecture unmasked by rapid evolution of a pelagic tunicate.</title>
        <authorList>
            <person name="Denoeud F."/>
            <person name="Henriet S."/>
            <person name="Mungpakdee S."/>
            <person name="Aury J.M."/>
            <person name="Da Silva C."/>
            <person name="Brinkmann H."/>
            <person name="Mikhaleva J."/>
            <person name="Olsen L.C."/>
            <person name="Jubin C."/>
            <person name="Canestro C."/>
            <person name="Bouquet J.M."/>
            <person name="Danks G."/>
            <person name="Poulain J."/>
            <person name="Campsteijn C."/>
            <person name="Adamski M."/>
            <person name="Cross I."/>
            <person name="Yadetie F."/>
            <person name="Muffato M."/>
            <person name="Louis A."/>
            <person name="Butcher S."/>
            <person name="Tsagkogeorga G."/>
            <person name="Konrad A."/>
            <person name="Singh S."/>
            <person name="Jensen M.F."/>
            <person name="Cong E.H."/>
            <person name="Eikeseth-Otteraa H."/>
            <person name="Noel B."/>
            <person name="Anthouard V."/>
            <person name="Porcel B.M."/>
            <person name="Kachouri-Lafond R."/>
            <person name="Nishino A."/>
            <person name="Ugolini M."/>
            <person name="Chourrout P."/>
            <person name="Nishida H."/>
            <person name="Aasland R."/>
            <person name="Huzurbazar S."/>
            <person name="Westhof E."/>
            <person name="Delsuc F."/>
            <person name="Lehrach H."/>
            <person name="Reinhardt R."/>
            <person name="Weissenbach J."/>
            <person name="Roy S.W."/>
            <person name="Artiguenave F."/>
            <person name="Postlethwait J.H."/>
            <person name="Manak J.R."/>
            <person name="Thompson E.M."/>
            <person name="Jaillon O."/>
            <person name="Du Pasquier L."/>
            <person name="Boudinot P."/>
            <person name="Liberles D.A."/>
            <person name="Volff J.N."/>
            <person name="Philippe H."/>
            <person name="Lenhard B."/>
            <person name="Roest Crollius H."/>
            <person name="Wincker P."/>
            <person name="Chourrout D."/>
        </authorList>
    </citation>
    <scope>NUCLEOTIDE SEQUENCE [LARGE SCALE GENOMIC DNA]</scope>
</reference>
<gene>
    <name evidence="2" type="ORF">GSOID_T00002463001</name>
</gene>
<dbReference type="InParanoid" id="E4X5Z5"/>
<evidence type="ECO:0000313" key="3">
    <source>
        <dbReference type="Proteomes" id="UP000001307"/>
    </source>
</evidence>
<protein>
    <submittedName>
        <fullName evidence="2">Uncharacterized protein</fullName>
    </submittedName>
</protein>
<keyword evidence="3" id="KW-1185">Reference proteome</keyword>